<protein>
    <submittedName>
        <fullName evidence="2">Uncharacterized protein</fullName>
    </submittedName>
</protein>
<name>A0A0A8YLZ5_ARUDO</name>
<proteinExistence type="predicted"/>
<accession>A0A0A8YLZ5</accession>
<dbReference type="AlphaFoldDB" id="A0A0A8YLZ5"/>
<evidence type="ECO:0000313" key="2">
    <source>
        <dbReference type="EMBL" id="JAD27479.1"/>
    </source>
</evidence>
<dbReference type="EMBL" id="GBRH01270416">
    <property type="protein sequence ID" value="JAD27479.1"/>
    <property type="molecule type" value="Transcribed_RNA"/>
</dbReference>
<feature type="region of interest" description="Disordered" evidence="1">
    <location>
        <begin position="1"/>
        <end position="46"/>
    </location>
</feature>
<organism evidence="2">
    <name type="scientific">Arundo donax</name>
    <name type="common">Giant reed</name>
    <name type="synonym">Donax arundinaceus</name>
    <dbReference type="NCBI Taxonomy" id="35708"/>
    <lineage>
        <taxon>Eukaryota</taxon>
        <taxon>Viridiplantae</taxon>
        <taxon>Streptophyta</taxon>
        <taxon>Embryophyta</taxon>
        <taxon>Tracheophyta</taxon>
        <taxon>Spermatophyta</taxon>
        <taxon>Magnoliopsida</taxon>
        <taxon>Liliopsida</taxon>
        <taxon>Poales</taxon>
        <taxon>Poaceae</taxon>
        <taxon>PACMAD clade</taxon>
        <taxon>Arundinoideae</taxon>
        <taxon>Arundineae</taxon>
        <taxon>Arundo</taxon>
    </lineage>
</organism>
<reference evidence="2" key="1">
    <citation type="submission" date="2014-09" db="EMBL/GenBank/DDBJ databases">
        <authorList>
            <person name="Magalhaes I.L.F."/>
            <person name="Oliveira U."/>
            <person name="Santos F.R."/>
            <person name="Vidigal T.H.D.A."/>
            <person name="Brescovit A.D."/>
            <person name="Santos A.J."/>
        </authorList>
    </citation>
    <scope>NUCLEOTIDE SEQUENCE</scope>
    <source>
        <tissue evidence="2">Shoot tissue taken approximately 20 cm above the soil surface</tissue>
    </source>
</reference>
<evidence type="ECO:0000256" key="1">
    <source>
        <dbReference type="SAM" id="MobiDB-lite"/>
    </source>
</evidence>
<sequence length="46" mass="4991">MVPLGLEKPPMVEGTRGKEDLSPQLPGSPALGALELPPCRRSRRRP</sequence>
<reference evidence="2" key="2">
    <citation type="journal article" date="2015" name="Data Brief">
        <title>Shoot transcriptome of the giant reed, Arundo donax.</title>
        <authorList>
            <person name="Barrero R.A."/>
            <person name="Guerrero F.D."/>
            <person name="Moolhuijzen P."/>
            <person name="Goolsby J.A."/>
            <person name="Tidwell J."/>
            <person name="Bellgard S.E."/>
            <person name="Bellgard M.I."/>
        </authorList>
    </citation>
    <scope>NUCLEOTIDE SEQUENCE</scope>
    <source>
        <tissue evidence="2">Shoot tissue taken approximately 20 cm above the soil surface</tissue>
    </source>
</reference>